<gene>
    <name evidence="1" type="ORF">LCGC14_2841360</name>
</gene>
<dbReference type="AlphaFoldDB" id="A0A0F8XFY4"/>
<organism evidence="1">
    <name type="scientific">marine sediment metagenome</name>
    <dbReference type="NCBI Taxonomy" id="412755"/>
    <lineage>
        <taxon>unclassified sequences</taxon>
        <taxon>metagenomes</taxon>
        <taxon>ecological metagenomes</taxon>
    </lineage>
</organism>
<accession>A0A0F8XFY4</accession>
<sequence>MINAIFFINNWFLDEIYLIFLRMERLRGVKKVKDKANNNILFIIKNWYAKICIREKIRIHIIIFIVNHEINSKIIFICVNLNSIKLSQVINNKIKIVKKKPISMDILNTIGPGKRNVKRSVVRIKKVKISETMRKDPDTYREVDGLWEESTGSIIIKRSTLKNLAKYSGTLIHETGHCNSRSKDITREFELELTRIIGILVSKLFYLLKVLEGF</sequence>
<evidence type="ECO:0000313" key="1">
    <source>
        <dbReference type="EMBL" id="KKK41104.1"/>
    </source>
</evidence>
<dbReference type="EMBL" id="LAZR01070425">
    <property type="protein sequence ID" value="KKK41104.1"/>
    <property type="molecule type" value="Genomic_DNA"/>
</dbReference>
<reference evidence="1" key="1">
    <citation type="journal article" date="2015" name="Nature">
        <title>Complex archaea that bridge the gap between prokaryotes and eukaryotes.</title>
        <authorList>
            <person name="Spang A."/>
            <person name="Saw J.H."/>
            <person name="Jorgensen S.L."/>
            <person name="Zaremba-Niedzwiedzka K."/>
            <person name="Martijn J."/>
            <person name="Lind A.E."/>
            <person name="van Eijk R."/>
            <person name="Schleper C."/>
            <person name="Guy L."/>
            <person name="Ettema T.J."/>
        </authorList>
    </citation>
    <scope>NUCLEOTIDE SEQUENCE</scope>
</reference>
<protein>
    <submittedName>
        <fullName evidence="1">Uncharacterized protein</fullName>
    </submittedName>
</protein>
<name>A0A0F8XFY4_9ZZZZ</name>
<proteinExistence type="predicted"/>
<comment type="caution">
    <text evidence="1">The sequence shown here is derived from an EMBL/GenBank/DDBJ whole genome shotgun (WGS) entry which is preliminary data.</text>
</comment>